<keyword evidence="2" id="KW-0732">Signal</keyword>
<feature type="chain" id="PRO_5012379202" evidence="2">
    <location>
        <begin position="23"/>
        <end position="326"/>
    </location>
</feature>
<dbReference type="CDD" id="cd07012">
    <property type="entry name" value="PBP2_Bug_TTT"/>
    <property type="match status" value="1"/>
</dbReference>
<reference evidence="3 4" key="1">
    <citation type="submission" date="2017-05" db="EMBL/GenBank/DDBJ databases">
        <title>Complete and WGS of Bordetella genogroups.</title>
        <authorList>
            <person name="Spilker T."/>
            <person name="LiPuma J."/>
        </authorList>
    </citation>
    <scope>NUCLEOTIDE SEQUENCE [LARGE SCALE GENOMIC DNA]</scope>
    <source>
        <strain evidence="3 4">AU9919</strain>
    </source>
</reference>
<dbReference type="EMBL" id="NEVQ01000015">
    <property type="protein sequence ID" value="OZI54774.1"/>
    <property type="molecule type" value="Genomic_DNA"/>
</dbReference>
<dbReference type="Gene3D" id="3.40.190.10">
    <property type="entry name" value="Periplasmic binding protein-like II"/>
    <property type="match status" value="1"/>
</dbReference>
<comment type="similarity">
    <text evidence="1">Belongs to the UPF0065 (bug) family.</text>
</comment>
<dbReference type="PANTHER" id="PTHR42928:SF5">
    <property type="entry name" value="BLR1237 PROTEIN"/>
    <property type="match status" value="1"/>
</dbReference>
<proteinExistence type="inferred from homology"/>
<dbReference type="Proteomes" id="UP000216885">
    <property type="component" value="Unassembled WGS sequence"/>
</dbReference>
<feature type="signal peptide" evidence="2">
    <location>
        <begin position="1"/>
        <end position="22"/>
    </location>
</feature>
<evidence type="ECO:0000313" key="3">
    <source>
        <dbReference type="EMBL" id="OZI54774.1"/>
    </source>
</evidence>
<dbReference type="SUPFAM" id="SSF53850">
    <property type="entry name" value="Periplasmic binding protein-like II"/>
    <property type="match status" value="1"/>
</dbReference>
<keyword evidence="4" id="KW-1185">Reference proteome</keyword>
<dbReference type="PIRSF" id="PIRSF017082">
    <property type="entry name" value="YflP"/>
    <property type="match status" value="1"/>
</dbReference>
<evidence type="ECO:0000256" key="1">
    <source>
        <dbReference type="ARBA" id="ARBA00006987"/>
    </source>
</evidence>
<organism evidence="3 4">
    <name type="scientific">Bordetella genomosp. 4</name>
    <dbReference type="NCBI Taxonomy" id="463044"/>
    <lineage>
        <taxon>Bacteria</taxon>
        <taxon>Pseudomonadati</taxon>
        <taxon>Pseudomonadota</taxon>
        <taxon>Betaproteobacteria</taxon>
        <taxon>Burkholderiales</taxon>
        <taxon>Alcaligenaceae</taxon>
        <taxon>Bordetella</taxon>
    </lineage>
</organism>
<dbReference type="Gene3D" id="3.40.190.150">
    <property type="entry name" value="Bordetella uptake gene, domain 1"/>
    <property type="match status" value="1"/>
</dbReference>
<dbReference type="InterPro" id="IPR005064">
    <property type="entry name" value="BUG"/>
</dbReference>
<dbReference type="Pfam" id="PF03401">
    <property type="entry name" value="TctC"/>
    <property type="match status" value="1"/>
</dbReference>
<dbReference type="PANTHER" id="PTHR42928">
    <property type="entry name" value="TRICARBOXYLATE-BINDING PROTEIN"/>
    <property type="match status" value="1"/>
</dbReference>
<name>A0A261TYL4_9BORD</name>
<protein>
    <submittedName>
        <fullName evidence="3">ABC transporter substrate-binding protein</fullName>
    </submittedName>
</protein>
<dbReference type="RefSeq" id="WP_094820815.1">
    <property type="nucleotide sequence ID" value="NZ_NEVO01000007.1"/>
</dbReference>
<sequence>MRKFLRPMLAAALAVLASAAHAAYPEKPITMIVPYAPGGSTDALARIVAEAMGKDLGTTVIVENLGGVGGVPGVQKFLRSDNDGYTIMFSNMGSFAIAPTLYRSMKFDPKTEMEPIGLVAEVPMVLSVSAASGIKNLPDLLKRLRDQSKPSVNLGNGGPGSTAHIGAEYFLYLTKTKAQMVPYRGTGPALVDLMAGTVDMLIDQTVAMIPASKGGRVVPLAVASPERISQMPDTPTFAEGGVPEFDIAVWNALAAPKGTPKDRMDKLVSALNYALDDPKVKASLDSLGALAPQGERRGPAEMERLTSKDLDRFAKLIHDANIPINP</sequence>
<dbReference type="AlphaFoldDB" id="A0A261TYL4"/>
<gene>
    <name evidence="3" type="ORF">CAL20_16575</name>
</gene>
<evidence type="ECO:0000313" key="4">
    <source>
        <dbReference type="Proteomes" id="UP000216885"/>
    </source>
</evidence>
<evidence type="ECO:0000256" key="2">
    <source>
        <dbReference type="SAM" id="SignalP"/>
    </source>
</evidence>
<dbReference type="InterPro" id="IPR042100">
    <property type="entry name" value="Bug_dom1"/>
</dbReference>
<dbReference type="OrthoDB" id="8629764at2"/>
<accession>A0A261TYL4</accession>
<comment type="caution">
    <text evidence="3">The sequence shown here is derived from an EMBL/GenBank/DDBJ whole genome shotgun (WGS) entry which is preliminary data.</text>
</comment>